<dbReference type="GO" id="GO:0005829">
    <property type="term" value="C:cytosol"/>
    <property type="evidence" value="ECO:0007669"/>
    <property type="project" value="TreeGrafter"/>
</dbReference>
<evidence type="ECO:0000256" key="5">
    <source>
        <dbReference type="HAMAP-Rule" id="MF_00057"/>
    </source>
</evidence>
<evidence type="ECO:0000313" key="7">
    <source>
        <dbReference type="Proteomes" id="UP000014227"/>
    </source>
</evidence>
<dbReference type="NCBIfam" id="NF009905">
    <property type="entry name" value="PRK13368.1"/>
    <property type="match status" value="1"/>
</dbReference>
<dbReference type="GO" id="GO:0009103">
    <property type="term" value="P:lipopolysaccharide biosynthetic process"/>
    <property type="evidence" value="ECO:0007669"/>
    <property type="project" value="UniProtKB-UniRule"/>
</dbReference>
<evidence type="ECO:0000256" key="1">
    <source>
        <dbReference type="ARBA" id="ARBA00004370"/>
    </source>
</evidence>
<dbReference type="UniPathway" id="UPA00358">
    <property type="reaction ID" value="UER00476"/>
</dbReference>
<dbReference type="Pfam" id="PF02348">
    <property type="entry name" value="CTP_transf_3"/>
    <property type="match status" value="1"/>
</dbReference>
<dbReference type="Gene3D" id="3.90.550.10">
    <property type="entry name" value="Spore Coat Polysaccharide Biosynthesis Protein SpsA, Chain A"/>
    <property type="match status" value="1"/>
</dbReference>
<dbReference type="EMBL" id="HF951689">
    <property type="protein sequence ID" value="CCW36461.1"/>
    <property type="molecule type" value="Genomic_DNA"/>
</dbReference>
<dbReference type="RefSeq" id="WP_016483970.1">
    <property type="nucleotide sequence ID" value="NC_021487.1"/>
</dbReference>
<comment type="function">
    <text evidence="5">Activates KDO (a required 8-carbon sugar) for incorporation into bacterial lipopolysaccharide in Gram-negative bacteria.</text>
</comment>
<dbReference type="CDD" id="cd02517">
    <property type="entry name" value="CMP-KDO-Synthetase"/>
    <property type="match status" value="1"/>
</dbReference>
<comment type="subcellular location">
    <subcellularLocation>
        <location evidence="5">Cytoplasm</location>
    </subcellularLocation>
    <subcellularLocation>
        <location evidence="1">Membrane</location>
    </subcellularLocation>
</comment>
<dbReference type="InParanoid" id="S0EZP4"/>
<keyword evidence="4 5" id="KW-0448">Lipopolysaccharide biosynthesis</keyword>
<dbReference type="NCBIfam" id="NF003950">
    <property type="entry name" value="PRK05450.1-3"/>
    <property type="match status" value="1"/>
</dbReference>
<comment type="pathway">
    <text evidence="5">Nucleotide-sugar biosynthesis; CMP-3-deoxy-D-manno-octulosonate biosynthesis; CMP-3-deoxy-D-manno-octulosonate from 3-deoxy-D-manno-octulosonate and CTP: step 1/1.</text>
</comment>
<dbReference type="AlphaFoldDB" id="S0EZP4"/>
<dbReference type="HOGENOM" id="CLU_065038_0_1_0"/>
<sequence>MLDIVGIIPARLAATRLPNKPLADIGGQPMIVHVWQRAQQSASLQEVWVATPDAAIVEVVEKRGGKALLTSKEHRTGTDRVAEAARLLGLSEEAIVVNIQGDEPLLEAESIDRMVELLRANLSLDMASVMCPCPQESWEDPACVKVVCGRQGDALYFSRSRIPYPRQEPSLPVMQHIGLYAYRNRFLQLFTTLEPTPLECTESLEQLRALEWGYRIRMVRVERAPIAVDTPEDLEKVRQLLKTSPPSLE</sequence>
<evidence type="ECO:0000256" key="3">
    <source>
        <dbReference type="ARBA" id="ARBA00022695"/>
    </source>
</evidence>
<dbReference type="OrthoDB" id="9815559at2"/>
<dbReference type="GO" id="GO:0008690">
    <property type="term" value="F:3-deoxy-manno-octulosonate cytidylyltransferase activity"/>
    <property type="evidence" value="ECO:0007669"/>
    <property type="project" value="UniProtKB-UniRule"/>
</dbReference>
<dbReference type="GO" id="GO:0033468">
    <property type="term" value="P:CMP-keto-3-deoxy-D-manno-octulosonic acid biosynthetic process"/>
    <property type="evidence" value="ECO:0007669"/>
    <property type="project" value="UniProtKB-UniRule"/>
</dbReference>
<evidence type="ECO:0000256" key="4">
    <source>
        <dbReference type="ARBA" id="ARBA00022985"/>
    </source>
</evidence>
<name>S0EZP4_CHTCT</name>
<dbReference type="FunFam" id="3.90.550.10:FF:000011">
    <property type="entry name" value="3-deoxy-manno-octulosonate cytidylyltransferase"/>
    <property type="match status" value="1"/>
</dbReference>
<keyword evidence="5" id="KW-0963">Cytoplasm</keyword>
<dbReference type="KEGG" id="ccz:CCALI_02671"/>
<comment type="catalytic activity">
    <reaction evidence="5">
        <text>3-deoxy-alpha-D-manno-oct-2-ulosonate + CTP = CMP-3-deoxy-beta-D-manno-octulosonate + diphosphate</text>
        <dbReference type="Rhea" id="RHEA:23448"/>
        <dbReference type="ChEBI" id="CHEBI:33019"/>
        <dbReference type="ChEBI" id="CHEBI:37563"/>
        <dbReference type="ChEBI" id="CHEBI:85986"/>
        <dbReference type="ChEBI" id="CHEBI:85987"/>
        <dbReference type="EC" id="2.7.7.38"/>
    </reaction>
</comment>
<dbReference type="eggNOG" id="COG1212">
    <property type="taxonomic scope" value="Bacteria"/>
</dbReference>
<dbReference type="SUPFAM" id="SSF53448">
    <property type="entry name" value="Nucleotide-diphospho-sugar transferases"/>
    <property type="match status" value="1"/>
</dbReference>
<keyword evidence="3 5" id="KW-0548">Nucleotidyltransferase</keyword>
<dbReference type="InterPro" id="IPR029044">
    <property type="entry name" value="Nucleotide-diphossugar_trans"/>
</dbReference>
<protein>
    <recommendedName>
        <fullName evidence="5">3-deoxy-manno-octulosonate cytidylyltransferase</fullName>
        <ecNumber evidence="5">2.7.7.38</ecNumber>
    </recommendedName>
    <alternativeName>
        <fullName evidence="5">CMP-2-keto-3-deoxyoctulosonic acid synthase</fullName>
        <shortName evidence="5">CKS</shortName>
        <shortName evidence="5">CMP-KDO synthase</shortName>
    </alternativeName>
</protein>
<organism evidence="6 7">
    <name type="scientific">Chthonomonas calidirosea (strain DSM 23976 / ICMP 18418 / T49)</name>
    <dbReference type="NCBI Taxonomy" id="1303518"/>
    <lineage>
        <taxon>Bacteria</taxon>
        <taxon>Bacillati</taxon>
        <taxon>Armatimonadota</taxon>
        <taxon>Chthonomonadia</taxon>
        <taxon>Chthonomonadales</taxon>
        <taxon>Chthonomonadaceae</taxon>
        <taxon>Chthonomonas</taxon>
    </lineage>
</organism>
<proteinExistence type="inferred from homology"/>
<dbReference type="Proteomes" id="UP000014227">
    <property type="component" value="Chromosome I"/>
</dbReference>
<dbReference type="NCBIfam" id="NF003952">
    <property type="entry name" value="PRK05450.1-5"/>
    <property type="match status" value="1"/>
</dbReference>
<accession>S0EZP4</accession>
<comment type="similarity">
    <text evidence="5">Belongs to the KdsB family.</text>
</comment>
<evidence type="ECO:0000313" key="6">
    <source>
        <dbReference type="EMBL" id="CCW36461.1"/>
    </source>
</evidence>
<dbReference type="EC" id="2.7.7.38" evidence="5"/>
<dbReference type="STRING" id="454171.CP488_01420"/>
<dbReference type="PANTHER" id="PTHR42866">
    <property type="entry name" value="3-DEOXY-MANNO-OCTULOSONATE CYTIDYLYLTRANSFERASE"/>
    <property type="match status" value="1"/>
</dbReference>
<keyword evidence="2 5" id="KW-0808">Transferase</keyword>
<dbReference type="HAMAP" id="MF_00057">
    <property type="entry name" value="KdsB"/>
    <property type="match status" value="1"/>
</dbReference>
<reference evidence="7" key="1">
    <citation type="submission" date="2013-03" db="EMBL/GenBank/DDBJ databases">
        <title>Genome sequence of Chthonomonas calidirosea, the first sequenced genome from the Armatimonadetes phylum (formally candidate division OP10).</title>
        <authorList>
            <person name="Lee K.C.Y."/>
            <person name="Morgan X.C."/>
            <person name="Dunfield P.F."/>
            <person name="Tamas I."/>
            <person name="Houghton K.M."/>
            <person name="Vyssotski M."/>
            <person name="Ryan J.L.J."/>
            <person name="Lagutin K."/>
            <person name="McDonald I.R."/>
            <person name="Stott M.B."/>
        </authorList>
    </citation>
    <scope>NUCLEOTIDE SEQUENCE [LARGE SCALE GENOMIC DNA]</scope>
    <source>
        <strain evidence="7">DSM 23976 / ICMP 18418 / T49</strain>
    </source>
</reference>
<keyword evidence="7" id="KW-1185">Reference proteome</keyword>
<dbReference type="PANTHER" id="PTHR42866:SF2">
    <property type="entry name" value="3-DEOXY-MANNO-OCTULOSONATE CYTIDYLYLTRANSFERASE, MITOCHONDRIAL"/>
    <property type="match status" value="1"/>
</dbReference>
<dbReference type="InterPro" id="IPR004528">
    <property type="entry name" value="KdsB"/>
</dbReference>
<evidence type="ECO:0000256" key="2">
    <source>
        <dbReference type="ARBA" id="ARBA00022679"/>
    </source>
</evidence>
<dbReference type="PATRIC" id="fig|1303518.3.peg.2773"/>
<dbReference type="NCBIfam" id="TIGR00466">
    <property type="entry name" value="kdsB"/>
    <property type="match status" value="1"/>
</dbReference>
<dbReference type="GO" id="GO:0016020">
    <property type="term" value="C:membrane"/>
    <property type="evidence" value="ECO:0007669"/>
    <property type="project" value="UniProtKB-SubCell"/>
</dbReference>
<dbReference type="InterPro" id="IPR003329">
    <property type="entry name" value="Cytidylyl_trans"/>
</dbReference>
<gene>
    <name evidence="5" type="primary">kdsB</name>
    <name evidence="6" type="ORF">CCALI_02671</name>
</gene>